<evidence type="ECO:0000313" key="1">
    <source>
        <dbReference type="EMBL" id="KAJ7546154.1"/>
    </source>
</evidence>
<dbReference type="Proteomes" id="UP001162992">
    <property type="component" value="Chromosome 8"/>
</dbReference>
<gene>
    <name evidence="1" type="ORF">O6H91_08G027300</name>
</gene>
<reference evidence="2" key="1">
    <citation type="journal article" date="2024" name="Proc. Natl. Acad. Sci. U.S.A.">
        <title>Extraordinary preservation of gene collinearity over three hundred million years revealed in homosporous lycophytes.</title>
        <authorList>
            <person name="Li C."/>
            <person name="Wickell D."/>
            <person name="Kuo L.Y."/>
            <person name="Chen X."/>
            <person name="Nie B."/>
            <person name="Liao X."/>
            <person name="Peng D."/>
            <person name="Ji J."/>
            <person name="Jenkins J."/>
            <person name="Williams M."/>
            <person name="Shu S."/>
            <person name="Plott C."/>
            <person name="Barry K."/>
            <person name="Rajasekar S."/>
            <person name="Grimwood J."/>
            <person name="Han X."/>
            <person name="Sun S."/>
            <person name="Hou Z."/>
            <person name="He W."/>
            <person name="Dai G."/>
            <person name="Sun C."/>
            <person name="Schmutz J."/>
            <person name="Leebens-Mack J.H."/>
            <person name="Li F.W."/>
            <person name="Wang L."/>
        </authorList>
    </citation>
    <scope>NUCLEOTIDE SEQUENCE [LARGE SCALE GENOMIC DNA]</scope>
    <source>
        <strain evidence="2">cv. PW_Plant_1</strain>
    </source>
</reference>
<organism evidence="1 2">
    <name type="scientific">Diphasiastrum complanatum</name>
    <name type="common">Issler's clubmoss</name>
    <name type="synonym">Lycopodium complanatum</name>
    <dbReference type="NCBI Taxonomy" id="34168"/>
    <lineage>
        <taxon>Eukaryota</taxon>
        <taxon>Viridiplantae</taxon>
        <taxon>Streptophyta</taxon>
        <taxon>Embryophyta</taxon>
        <taxon>Tracheophyta</taxon>
        <taxon>Lycopodiopsida</taxon>
        <taxon>Lycopodiales</taxon>
        <taxon>Lycopodiaceae</taxon>
        <taxon>Lycopodioideae</taxon>
        <taxon>Diphasiastrum</taxon>
    </lineage>
</organism>
<sequence length="523" mass="58081">MVQVEGMDMENGSQRSISAYSEEYDDDGHLRRTGNTWTASAHVITAVMGSGVLSLAWSIAQMGWIAGPITLVFFAFVTYYTSFLLADCYRSPDPITGKRNYTYMDAVKANLGPTQQWLCAFTQYTNLWATAVGYTVTASTSMVAIKRSDCFHSSEYNSPCHISNNPYMITFGVFQIIFSQIPDFHRIWWLSIVAAVMSLSYSSIGLGLGIGKAFESGPVSNGTIGGISIGHGSDDFFRGTKVWQGFQALGNIAFAYSFSAILIEIQDTLKTPPPENKTMKRATLIGVSTTTFFYMTIGCVGYAAFGNNAPGNLLTGFGFYSPYWLINFANACIVVHLVGAYQVFSQPIFAVFESWIGKRQPHSRFIHNDHVMIVPFYGALSVNLFRLVWRTAFVFSTTIFAMLFPFFNDIVGLIGAYGFWPLTVYFPVAMYIHQQNIRRWSTKWVWLQILSLISLLVSIVAALGSVEGIYQDLKHYTPFKTKYCGGEGPCSRAFRPGRSAPEGRSSRVPLRRHIPQAGGPTLP</sequence>
<comment type="caution">
    <text evidence="1">The sequence shown here is derived from an EMBL/GenBank/DDBJ whole genome shotgun (WGS) entry which is preliminary data.</text>
</comment>
<keyword evidence="2" id="KW-1185">Reference proteome</keyword>
<proteinExistence type="predicted"/>
<dbReference type="EMBL" id="CM055099">
    <property type="protein sequence ID" value="KAJ7546154.1"/>
    <property type="molecule type" value="Genomic_DNA"/>
</dbReference>
<protein>
    <submittedName>
        <fullName evidence="1">Uncharacterized protein</fullName>
    </submittedName>
</protein>
<name>A0ACC2CVU5_DIPCM</name>
<evidence type="ECO:0000313" key="2">
    <source>
        <dbReference type="Proteomes" id="UP001162992"/>
    </source>
</evidence>
<accession>A0ACC2CVU5</accession>